<reference evidence="8 9" key="1">
    <citation type="submission" date="2020-04" db="EMBL/GenBank/DDBJ databases">
        <title>Genome sequencing of novel species.</title>
        <authorList>
            <person name="Heo J."/>
            <person name="Kim S.-J."/>
            <person name="Kim J.-S."/>
            <person name="Hong S.-B."/>
            <person name="Kwon S.-W."/>
        </authorList>
    </citation>
    <scope>NUCLEOTIDE SEQUENCE [LARGE SCALE GENOMIC DNA]</scope>
    <source>
        <strain evidence="8 9">CJU-R4</strain>
    </source>
</reference>
<feature type="transmembrane region" description="Helical" evidence="7">
    <location>
        <begin position="12"/>
        <end position="30"/>
    </location>
</feature>
<feature type="transmembrane region" description="Helical" evidence="7">
    <location>
        <begin position="215"/>
        <end position="232"/>
    </location>
</feature>
<keyword evidence="4 7" id="KW-0812">Transmembrane</keyword>
<feature type="transmembrane region" description="Helical" evidence="7">
    <location>
        <begin position="320"/>
        <end position="337"/>
    </location>
</feature>
<keyword evidence="5 7" id="KW-1133">Transmembrane helix</keyword>
<evidence type="ECO:0000256" key="6">
    <source>
        <dbReference type="ARBA" id="ARBA00023136"/>
    </source>
</evidence>
<name>A0A7L5DKE2_9BACT</name>
<dbReference type="GO" id="GO:0005886">
    <property type="term" value="C:plasma membrane"/>
    <property type="evidence" value="ECO:0007669"/>
    <property type="project" value="TreeGrafter"/>
</dbReference>
<feature type="transmembrane region" description="Helical" evidence="7">
    <location>
        <begin position="91"/>
        <end position="110"/>
    </location>
</feature>
<feature type="transmembrane region" description="Helical" evidence="7">
    <location>
        <begin position="185"/>
        <end position="203"/>
    </location>
</feature>
<dbReference type="GO" id="GO:0005345">
    <property type="term" value="F:purine nucleobase transmembrane transporter activity"/>
    <property type="evidence" value="ECO:0007669"/>
    <property type="project" value="TreeGrafter"/>
</dbReference>
<feature type="transmembrane region" description="Helical" evidence="7">
    <location>
        <begin position="122"/>
        <end position="142"/>
    </location>
</feature>
<comment type="subcellular location">
    <subcellularLocation>
        <location evidence="1">Endomembrane system</location>
        <topology evidence="1">Multi-pass membrane protein</topology>
    </subcellularLocation>
</comment>
<evidence type="ECO:0000256" key="2">
    <source>
        <dbReference type="ARBA" id="ARBA00005697"/>
    </source>
</evidence>
<feature type="transmembrane region" description="Helical" evidence="7">
    <location>
        <begin position="36"/>
        <end position="58"/>
    </location>
</feature>
<dbReference type="InterPro" id="IPR006043">
    <property type="entry name" value="NCS2"/>
</dbReference>
<feature type="transmembrane region" description="Helical" evidence="7">
    <location>
        <begin position="162"/>
        <end position="178"/>
    </location>
</feature>
<dbReference type="InterPro" id="IPR045018">
    <property type="entry name" value="Azg-like"/>
</dbReference>
<dbReference type="AlphaFoldDB" id="A0A7L5DKE2"/>
<evidence type="ECO:0000313" key="9">
    <source>
        <dbReference type="Proteomes" id="UP000501128"/>
    </source>
</evidence>
<feature type="transmembrane region" description="Helical" evidence="7">
    <location>
        <begin position="343"/>
        <end position="365"/>
    </location>
</feature>
<sequence>MTTTTRRTEVLAGISTFLATMYIIVVNPTILSQAGLPFSGVLTATVLLAFFCSLMMGLYARNPIVVAPGMGLNAFFTFTAVKGMGIAPETALGAVFWAGIIFLALSIFNIRSALVRIIPLPLRYAVSAGIGLFITLIGFQNAHFIIDNPATLVGVARLNDPVVLTFIIGLLLTSVLVVRRVTGAIIIGIVLTTLLAWPIGRYWGDASAVNYGQKTLVNLVSVIATPDFSLIGKLDLWGSLRWSVAPVIFAFAFTDLFDSLSTFVGVAEAGDLMDETGEPRNLRQSMLTDAVATTLAGVLGTSSGTAYIESAVGIAQGGRTGLTAIVAGCCFLPFLFLSPLLSAIPAIATAPAVVLVGAFMMTPVVRINWDKLDDAIPAFLALVLIPFSYSITQGLIWGFLSWTVIKLAVGKYSEVPAGLLIVDAFCVVSLVAEG</sequence>
<dbReference type="RefSeq" id="WP_169550886.1">
    <property type="nucleotide sequence ID" value="NZ_CP051677.1"/>
</dbReference>
<feature type="transmembrane region" description="Helical" evidence="7">
    <location>
        <begin position="244"/>
        <end position="266"/>
    </location>
</feature>
<evidence type="ECO:0000256" key="4">
    <source>
        <dbReference type="ARBA" id="ARBA00022692"/>
    </source>
</evidence>
<dbReference type="PANTHER" id="PTHR43337:SF1">
    <property type="entry name" value="XANTHINE_URACIL PERMEASE C887.17-RELATED"/>
    <property type="match status" value="1"/>
</dbReference>
<dbReference type="GO" id="GO:0012505">
    <property type="term" value="C:endomembrane system"/>
    <property type="evidence" value="ECO:0007669"/>
    <property type="project" value="UniProtKB-SubCell"/>
</dbReference>
<protein>
    <submittedName>
        <fullName evidence="8">NCS2 family permease</fullName>
    </submittedName>
</protein>
<organism evidence="8 9">
    <name type="scientific">Spirosoma rhododendri</name>
    <dbReference type="NCBI Taxonomy" id="2728024"/>
    <lineage>
        <taxon>Bacteria</taxon>
        <taxon>Pseudomonadati</taxon>
        <taxon>Bacteroidota</taxon>
        <taxon>Cytophagia</taxon>
        <taxon>Cytophagales</taxon>
        <taxon>Cytophagaceae</taxon>
        <taxon>Spirosoma</taxon>
    </lineage>
</organism>
<evidence type="ECO:0000256" key="5">
    <source>
        <dbReference type="ARBA" id="ARBA00022989"/>
    </source>
</evidence>
<evidence type="ECO:0000256" key="3">
    <source>
        <dbReference type="ARBA" id="ARBA00022448"/>
    </source>
</evidence>
<keyword evidence="3" id="KW-0813">Transport</keyword>
<feature type="transmembrane region" description="Helical" evidence="7">
    <location>
        <begin position="65"/>
        <end position="85"/>
    </location>
</feature>
<evidence type="ECO:0000256" key="1">
    <source>
        <dbReference type="ARBA" id="ARBA00004127"/>
    </source>
</evidence>
<proteinExistence type="inferred from homology"/>
<gene>
    <name evidence="8" type="ORF">HH216_11145</name>
</gene>
<dbReference type="PANTHER" id="PTHR43337">
    <property type="entry name" value="XANTHINE/URACIL PERMEASE C887.17-RELATED"/>
    <property type="match status" value="1"/>
</dbReference>
<feature type="transmembrane region" description="Helical" evidence="7">
    <location>
        <begin position="412"/>
        <end position="432"/>
    </location>
</feature>
<comment type="similarity">
    <text evidence="2">Belongs to the nucleobase:cation symporter-2 (NCS2) (TC 2.A.40) family. Azg-like subfamily.</text>
</comment>
<dbReference type="EMBL" id="CP051677">
    <property type="protein sequence ID" value="QJD78919.1"/>
    <property type="molecule type" value="Genomic_DNA"/>
</dbReference>
<dbReference type="KEGG" id="srho:HH216_11145"/>
<keyword evidence="9" id="KW-1185">Reference proteome</keyword>
<evidence type="ECO:0000256" key="7">
    <source>
        <dbReference type="SAM" id="Phobius"/>
    </source>
</evidence>
<feature type="transmembrane region" description="Helical" evidence="7">
    <location>
        <begin position="286"/>
        <end position="308"/>
    </location>
</feature>
<feature type="transmembrane region" description="Helical" evidence="7">
    <location>
        <begin position="377"/>
        <end position="400"/>
    </location>
</feature>
<accession>A0A7L5DKE2</accession>
<keyword evidence="6 7" id="KW-0472">Membrane</keyword>
<evidence type="ECO:0000313" key="8">
    <source>
        <dbReference type="EMBL" id="QJD78919.1"/>
    </source>
</evidence>
<dbReference type="Pfam" id="PF00860">
    <property type="entry name" value="Xan_ur_permease"/>
    <property type="match status" value="1"/>
</dbReference>
<dbReference type="Proteomes" id="UP000501128">
    <property type="component" value="Chromosome"/>
</dbReference>